<dbReference type="EMBL" id="CP018047">
    <property type="protein sequence ID" value="AQU69574.1"/>
    <property type="molecule type" value="Genomic_DNA"/>
</dbReference>
<dbReference type="OrthoDB" id="9790282at2"/>
<sequence length="281" mass="30451">MPDTATGGPVTATPGPDTDGSSWRDTRPGPGGQVPAAVGGELSGATLLDAYRLGVFCQPTEDPEQIMVNREIYAPDVASGEIPTLPGGADPYGVLWWSPSQRSLLPVDGFRLGRRGTKHHRQNPGVVSTFDTAFDEVVERCREGRETLWLTDPLVSGLRSLHREGAVHSLEIRAGGKLVAGLVGYAFPRVFVVDTAFQCEPHCLKALYLDLALRAREAGIEFIDLQVDAEHKRRLGATLHERDLYLGLLAGDRKAETALNAAPRSLARNLREYSATTEDKS</sequence>
<dbReference type="Pfam" id="PF03588">
    <property type="entry name" value="Leu_Phe_trans"/>
    <property type="match status" value="1"/>
</dbReference>
<dbReference type="InterPro" id="IPR016181">
    <property type="entry name" value="Acyl_CoA_acyltransferase"/>
</dbReference>
<protein>
    <recommendedName>
        <fullName evidence="7">Leucyl/phenylalanyl-tRNA--protein transferase</fullName>
    </recommendedName>
</protein>
<dbReference type="SUPFAM" id="SSF55729">
    <property type="entry name" value="Acyl-CoA N-acyltransferases (Nat)"/>
    <property type="match status" value="1"/>
</dbReference>
<dbReference type="PANTHER" id="PTHR30098">
    <property type="entry name" value="LEUCYL/PHENYLALANYL-TRNA--PROTEIN TRANSFERASE"/>
    <property type="match status" value="1"/>
</dbReference>
<dbReference type="GO" id="GO:0008914">
    <property type="term" value="F:leucyl-tRNA--protein transferase activity"/>
    <property type="evidence" value="ECO:0007669"/>
    <property type="project" value="InterPro"/>
</dbReference>
<dbReference type="GO" id="GO:0005737">
    <property type="term" value="C:cytoplasm"/>
    <property type="evidence" value="ECO:0007669"/>
    <property type="project" value="TreeGrafter"/>
</dbReference>
<reference evidence="5 6" key="1">
    <citation type="submission" date="2016-11" db="EMBL/GenBank/DDBJ databases">
        <title>Complete genome sequence of Streptomyces niveus SCSIO 3406.</title>
        <authorList>
            <person name="Zhu Q."/>
            <person name="Cheng W."/>
            <person name="Song Y."/>
            <person name="Li Q."/>
            <person name="Ju J."/>
        </authorList>
    </citation>
    <scope>NUCLEOTIDE SEQUENCE [LARGE SCALE GENOMIC DNA]</scope>
    <source>
        <strain evidence="5 6">SCSIO 3406</strain>
    </source>
</reference>
<keyword evidence="3" id="KW-0012">Acyltransferase</keyword>
<evidence type="ECO:0000256" key="3">
    <source>
        <dbReference type="ARBA" id="ARBA00023315"/>
    </source>
</evidence>
<dbReference type="Proteomes" id="UP000189677">
    <property type="component" value="Chromosome"/>
</dbReference>
<dbReference type="PANTHER" id="PTHR30098:SF2">
    <property type="entry name" value="LEUCYL_PHENYLALANYL-TRNA--PROTEIN TRANSFERASE"/>
    <property type="match status" value="1"/>
</dbReference>
<name>A0A1U9QZB0_STRNV</name>
<dbReference type="RefSeq" id="WP_078078228.1">
    <property type="nucleotide sequence ID" value="NZ_CP018047.1"/>
</dbReference>
<evidence type="ECO:0008006" key="7">
    <source>
        <dbReference type="Google" id="ProtNLM"/>
    </source>
</evidence>
<keyword evidence="6" id="KW-1185">Reference proteome</keyword>
<feature type="compositionally biased region" description="Low complexity" evidence="4">
    <location>
        <begin position="1"/>
        <end position="20"/>
    </location>
</feature>
<gene>
    <name evidence="5" type="ORF">BBN63_28690</name>
</gene>
<evidence type="ECO:0000256" key="2">
    <source>
        <dbReference type="ARBA" id="ARBA00022679"/>
    </source>
</evidence>
<proteinExistence type="predicted"/>
<dbReference type="GO" id="GO:0030163">
    <property type="term" value="P:protein catabolic process"/>
    <property type="evidence" value="ECO:0007669"/>
    <property type="project" value="InterPro"/>
</dbReference>
<dbReference type="InterPro" id="IPR004616">
    <property type="entry name" value="Leu/Phe-tRNA_Trfase"/>
</dbReference>
<dbReference type="Gene3D" id="3.40.630.70">
    <property type="entry name" value="Leucyl/phenylalanyl-tRNA-protein transferase, C-terminal domain"/>
    <property type="match status" value="1"/>
</dbReference>
<accession>A0A1U9QZB0</accession>
<evidence type="ECO:0000313" key="6">
    <source>
        <dbReference type="Proteomes" id="UP000189677"/>
    </source>
</evidence>
<dbReference type="KEGG" id="snw:BBN63_28690"/>
<evidence type="ECO:0000313" key="5">
    <source>
        <dbReference type="EMBL" id="AQU69574.1"/>
    </source>
</evidence>
<dbReference type="InterPro" id="IPR042203">
    <property type="entry name" value="Leu/Phe-tRNA_Trfase_C"/>
</dbReference>
<evidence type="ECO:0000256" key="4">
    <source>
        <dbReference type="SAM" id="MobiDB-lite"/>
    </source>
</evidence>
<keyword evidence="1" id="KW-0963">Cytoplasm</keyword>
<feature type="region of interest" description="Disordered" evidence="4">
    <location>
        <begin position="1"/>
        <end position="38"/>
    </location>
</feature>
<organism evidence="5 6">
    <name type="scientific">Streptomyces niveus</name>
    <name type="common">Streptomyces spheroides</name>
    <dbReference type="NCBI Taxonomy" id="193462"/>
    <lineage>
        <taxon>Bacteria</taxon>
        <taxon>Bacillati</taxon>
        <taxon>Actinomycetota</taxon>
        <taxon>Actinomycetes</taxon>
        <taxon>Kitasatosporales</taxon>
        <taxon>Streptomycetaceae</taxon>
        <taxon>Streptomyces</taxon>
    </lineage>
</organism>
<keyword evidence="2" id="KW-0808">Transferase</keyword>
<evidence type="ECO:0000256" key="1">
    <source>
        <dbReference type="ARBA" id="ARBA00022490"/>
    </source>
</evidence>
<dbReference type="AlphaFoldDB" id="A0A1U9QZB0"/>